<organism evidence="2 3">
    <name type="scientific">Calorimonas adulescens</name>
    <dbReference type="NCBI Taxonomy" id="2606906"/>
    <lineage>
        <taxon>Bacteria</taxon>
        <taxon>Bacillati</taxon>
        <taxon>Bacillota</taxon>
        <taxon>Clostridia</taxon>
        <taxon>Thermoanaerobacterales</taxon>
        <taxon>Thermoanaerobacteraceae</taxon>
        <taxon>Calorimonas</taxon>
    </lineage>
</organism>
<name>A0A5D8QFM4_9THEO</name>
<evidence type="ECO:0000256" key="1">
    <source>
        <dbReference type="SAM" id="Phobius"/>
    </source>
</evidence>
<dbReference type="PIRSF" id="PIRSF004923">
    <property type="entry name" value="RseC"/>
    <property type="match status" value="1"/>
</dbReference>
<feature type="transmembrane region" description="Helical" evidence="1">
    <location>
        <begin position="103"/>
        <end position="123"/>
    </location>
</feature>
<dbReference type="InterPro" id="IPR026268">
    <property type="entry name" value="RseC"/>
</dbReference>
<dbReference type="InterPro" id="IPR007359">
    <property type="entry name" value="SigmaE_reg_RseC_MucC"/>
</dbReference>
<dbReference type="Proteomes" id="UP000322976">
    <property type="component" value="Unassembled WGS sequence"/>
</dbReference>
<dbReference type="PANTHER" id="PTHR35867:SF1">
    <property type="entry name" value="PROTEIN RSEC"/>
    <property type="match status" value="1"/>
</dbReference>
<protein>
    <submittedName>
        <fullName evidence="2">SoxR reducing system RseC family protein</fullName>
    </submittedName>
</protein>
<feature type="transmembrane region" description="Helical" evidence="1">
    <location>
        <begin position="71"/>
        <end position="91"/>
    </location>
</feature>
<keyword evidence="1" id="KW-0472">Membrane</keyword>
<proteinExistence type="predicted"/>
<dbReference type="PANTHER" id="PTHR35867">
    <property type="entry name" value="PROTEIN RSEC"/>
    <property type="match status" value="1"/>
</dbReference>
<comment type="caution">
    <text evidence="2">The sequence shown here is derived from an EMBL/GenBank/DDBJ whole genome shotgun (WGS) entry which is preliminary data.</text>
</comment>
<sequence>MHMLERARVVKTNGNIAKIVVVRSEMCGSCHACPVSRGEDFFLDVYNEAGAKEGDEVEVEMENNGFLSASLILYGIPLVAFFVGIFVGYFISPYLGFDKPNEIIGAVFGFTFTIISYVVIRFFEPRFKEGSRFKPIIKHVVK</sequence>
<keyword evidence="3" id="KW-1185">Reference proteome</keyword>
<keyword evidence="1" id="KW-1133">Transmembrane helix</keyword>
<dbReference type="EMBL" id="VTPS01000001">
    <property type="protein sequence ID" value="TZE83500.1"/>
    <property type="molecule type" value="Genomic_DNA"/>
</dbReference>
<dbReference type="AlphaFoldDB" id="A0A5D8QFM4"/>
<reference evidence="2 3" key="1">
    <citation type="submission" date="2019-08" db="EMBL/GenBank/DDBJ databases">
        <title>Calorimonas adulescens gen. nov., sp. nov., an anaerobic thermophilic bacterium from Sakhalin hot spring.</title>
        <authorList>
            <person name="Khomyakova M.A."/>
            <person name="Merkel A.Y."/>
            <person name="Novikov A."/>
            <person name="Bonch-Osmolovskaya E.A."/>
            <person name="Slobodkin A.I."/>
        </authorList>
    </citation>
    <scope>NUCLEOTIDE SEQUENCE [LARGE SCALE GENOMIC DNA]</scope>
    <source>
        <strain evidence="2 3">A05MB</strain>
    </source>
</reference>
<dbReference type="Pfam" id="PF04246">
    <property type="entry name" value="RseC_MucC"/>
    <property type="match status" value="1"/>
</dbReference>
<keyword evidence="1" id="KW-0812">Transmembrane</keyword>
<evidence type="ECO:0000313" key="2">
    <source>
        <dbReference type="EMBL" id="TZE83500.1"/>
    </source>
</evidence>
<gene>
    <name evidence="2" type="ORF">FWJ32_01035</name>
</gene>
<accession>A0A5D8QFM4</accession>
<evidence type="ECO:0000313" key="3">
    <source>
        <dbReference type="Proteomes" id="UP000322976"/>
    </source>
</evidence>